<keyword evidence="2" id="KW-1185">Reference proteome</keyword>
<dbReference type="AlphaFoldDB" id="A0DB06"/>
<organism evidence="1 2">
    <name type="scientific">Paramecium tetraurelia</name>
    <dbReference type="NCBI Taxonomy" id="5888"/>
    <lineage>
        <taxon>Eukaryota</taxon>
        <taxon>Sar</taxon>
        <taxon>Alveolata</taxon>
        <taxon>Ciliophora</taxon>
        <taxon>Intramacronucleata</taxon>
        <taxon>Oligohymenophorea</taxon>
        <taxon>Peniculida</taxon>
        <taxon>Parameciidae</taxon>
        <taxon>Paramecium</taxon>
    </lineage>
</organism>
<gene>
    <name evidence="1" type="ORF">GSPATT00039380001</name>
</gene>
<dbReference type="GeneID" id="5033405"/>
<dbReference type="Proteomes" id="UP000000600">
    <property type="component" value="Unassembled WGS sequence"/>
</dbReference>
<proteinExistence type="predicted"/>
<dbReference type="KEGG" id="ptm:GSPATT00039380001"/>
<reference evidence="1 2" key="1">
    <citation type="journal article" date="2006" name="Nature">
        <title>Global trends of whole-genome duplications revealed by the ciliate Paramecium tetraurelia.</title>
        <authorList>
            <consortium name="Genoscope"/>
            <person name="Aury J.-M."/>
            <person name="Jaillon O."/>
            <person name="Duret L."/>
            <person name="Noel B."/>
            <person name="Jubin C."/>
            <person name="Porcel B.M."/>
            <person name="Segurens B."/>
            <person name="Daubin V."/>
            <person name="Anthouard V."/>
            <person name="Aiach N."/>
            <person name="Arnaiz O."/>
            <person name="Billaut A."/>
            <person name="Beisson J."/>
            <person name="Blanc I."/>
            <person name="Bouhouche K."/>
            <person name="Camara F."/>
            <person name="Duharcourt S."/>
            <person name="Guigo R."/>
            <person name="Gogendeau D."/>
            <person name="Katinka M."/>
            <person name="Keller A.-M."/>
            <person name="Kissmehl R."/>
            <person name="Klotz C."/>
            <person name="Koll F."/>
            <person name="Le Moue A."/>
            <person name="Lepere C."/>
            <person name="Malinsky S."/>
            <person name="Nowacki M."/>
            <person name="Nowak J.K."/>
            <person name="Plattner H."/>
            <person name="Poulain J."/>
            <person name="Ruiz F."/>
            <person name="Serrano V."/>
            <person name="Zagulski M."/>
            <person name="Dessen P."/>
            <person name="Betermier M."/>
            <person name="Weissenbach J."/>
            <person name="Scarpelli C."/>
            <person name="Schachter V."/>
            <person name="Sperling L."/>
            <person name="Meyer E."/>
            <person name="Cohen J."/>
            <person name="Wincker P."/>
        </authorList>
    </citation>
    <scope>NUCLEOTIDE SEQUENCE [LARGE SCALE GENOMIC DNA]</scope>
    <source>
        <strain evidence="1 2">Stock d4-2</strain>
    </source>
</reference>
<evidence type="ECO:0000313" key="2">
    <source>
        <dbReference type="Proteomes" id="UP000000600"/>
    </source>
</evidence>
<name>A0DB06_PARTE</name>
<accession>A0DB06</accession>
<dbReference type="RefSeq" id="XP_001447620.1">
    <property type="nucleotide sequence ID" value="XM_001447583.2"/>
</dbReference>
<dbReference type="HOGENOM" id="CLU_2532348_0_0_1"/>
<sequence length="84" mass="10434">MMQHQSLRFLKFNQFKSIISDQYKLNERIKVAYIDSLNFFHNFIIFYQPHQFKSFTKQFIIDKNHILFFLTSNQLIDINHYKLR</sequence>
<dbReference type="InParanoid" id="A0DB06"/>
<dbReference type="EMBL" id="CT868359">
    <property type="protein sequence ID" value="CAK80223.1"/>
    <property type="molecule type" value="Genomic_DNA"/>
</dbReference>
<protein>
    <submittedName>
        <fullName evidence="1">Uncharacterized protein</fullName>
    </submittedName>
</protein>
<evidence type="ECO:0000313" key="1">
    <source>
        <dbReference type="EMBL" id="CAK80223.1"/>
    </source>
</evidence>